<evidence type="ECO:0000256" key="1">
    <source>
        <dbReference type="ARBA" id="ARBA00004496"/>
    </source>
</evidence>
<dbReference type="Gene3D" id="3.30.1420.10">
    <property type="match status" value="1"/>
</dbReference>
<name>A0A0H5BX46_9ENTR</name>
<accession>A0A0H5BX46</accession>
<gene>
    <name evidence="7" type="primary">tusE</name>
    <name evidence="7" type="ORF">WEOB_227</name>
</gene>
<dbReference type="GO" id="GO:0097163">
    <property type="term" value="F:sulfur carrier activity"/>
    <property type="evidence" value="ECO:0007669"/>
    <property type="project" value="TreeGrafter"/>
</dbReference>
<evidence type="ECO:0000313" key="7">
    <source>
        <dbReference type="EMBL" id="CEN32174.1"/>
    </source>
</evidence>
<organism evidence="7 8">
    <name type="scientific">Candidatus Westeberhardia cardiocondylae</name>
    <dbReference type="NCBI Taxonomy" id="1594731"/>
    <lineage>
        <taxon>Bacteria</taxon>
        <taxon>Pseudomonadati</taxon>
        <taxon>Pseudomonadota</taxon>
        <taxon>Gammaproteobacteria</taxon>
        <taxon>Enterobacterales</taxon>
        <taxon>Enterobacteriaceae</taxon>
        <taxon>ant endosymbionts</taxon>
        <taxon>Candidatus Westeberhardia</taxon>
    </lineage>
</organism>
<evidence type="ECO:0000313" key="8">
    <source>
        <dbReference type="Proteomes" id="UP000242753"/>
    </source>
</evidence>
<dbReference type="EMBL" id="LN774881">
    <property type="protein sequence ID" value="CEN32174.1"/>
    <property type="molecule type" value="Genomic_DNA"/>
</dbReference>
<dbReference type="KEGG" id="wca:WEOB_227"/>
<dbReference type="Proteomes" id="UP000242753">
    <property type="component" value="Chromosome I"/>
</dbReference>
<dbReference type="SUPFAM" id="SSF69721">
    <property type="entry name" value="DsrC, the gamma subunit of dissimilatory sulfite reductase"/>
    <property type="match status" value="1"/>
</dbReference>
<protein>
    <recommendedName>
        <fullName evidence="5">Sulfurtransferase</fullName>
        <ecNumber evidence="5">2.8.1.-</ecNumber>
    </recommendedName>
</protein>
<dbReference type="NCBIfam" id="TIGR03342">
    <property type="entry name" value="dsrC_tusE_dsvC"/>
    <property type="match status" value="1"/>
</dbReference>
<evidence type="ECO:0000256" key="4">
    <source>
        <dbReference type="ARBA" id="ARBA00025918"/>
    </source>
</evidence>
<comment type="function">
    <text evidence="3">Part of a sulfur-relay system required for 2-thiolation of 5-methylaminomethyl-2-thiouridine (mnm(5)s(2)U) at tRNA wobble positions. Could accept sulfur from TusD.</text>
</comment>
<feature type="active site" description="Cysteine persulfide intermediate" evidence="6">
    <location>
        <position position="106"/>
    </location>
</feature>
<dbReference type="InterPro" id="IPR007453">
    <property type="entry name" value="DsrC/TusE"/>
</dbReference>
<dbReference type="Pfam" id="PF04358">
    <property type="entry name" value="DsrC"/>
    <property type="match status" value="1"/>
</dbReference>
<dbReference type="GO" id="GO:0005737">
    <property type="term" value="C:cytoplasm"/>
    <property type="evidence" value="ECO:0007669"/>
    <property type="project" value="UniProtKB-SubCell"/>
</dbReference>
<dbReference type="STRING" id="1594731.WEOB_227"/>
<dbReference type="InterPro" id="IPR042072">
    <property type="entry name" value="DsrC-like_C"/>
</dbReference>
<dbReference type="PANTHER" id="PTHR37010:SF1">
    <property type="entry name" value="SULFURTRANSFERASE TUSE"/>
    <property type="match status" value="1"/>
</dbReference>
<dbReference type="GO" id="GO:0016740">
    <property type="term" value="F:transferase activity"/>
    <property type="evidence" value="ECO:0007669"/>
    <property type="project" value="UniProtKB-KW"/>
</dbReference>
<dbReference type="InterPro" id="IPR025526">
    <property type="entry name" value="DsrC-like_dom_sf"/>
</dbReference>
<reference evidence="8" key="1">
    <citation type="submission" date="2015-01" db="EMBL/GenBank/DDBJ databases">
        <authorList>
            <person name="Manzano-Marin A."/>
            <person name="Manzano-Marin A."/>
        </authorList>
    </citation>
    <scope>NUCLEOTIDE SEQUENCE [LARGE SCALE GENOMIC DNA]</scope>
    <source>
        <strain evidence="8">obscurior</strain>
    </source>
</reference>
<dbReference type="InterPro" id="IPR043163">
    <property type="entry name" value="DsrC-like_N"/>
</dbReference>
<dbReference type="EC" id="2.8.1.-" evidence="5"/>
<keyword evidence="5 7" id="KW-0808">Transferase</keyword>
<keyword evidence="8" id="KW-1185">Reference proteome</keyword>
<keyword evidence="2" id="KW-0963">Cytoplasm</keyword>
<dbReference type="PIRSF" id="PIRSF006223">
    <property type="entry name" value="DsrC_TusE"/>
    <property type="match status" value="1"/>
</dbReference>
<dbReference type="AlphaFoldDB" id="A0A0H5BX46"/>
<evidence type="ECO:0000256" key="6">
    <source>
        <dbReference type="PIRSR" id="PIRSR006223-50"/>
    </source>
</evidence>
<proteinExistence type="inferred from homology"/>
<evidence type="ECO:0000256" key="3">
    <source>
        <dbReference type="ARBA" id="ARBA00025277"/>
    </source>
</evidence>
<evidence type="ECO:0000256" key="5">
    <source>
        <dbReference type="PIRNR" id="PIRNR006223"/>
    </source>
</evidence>
<sequence length="107" mass="12567">MKSIKNVSVDSDGYLNNIFDWNKNIAIEIANCEGITLSEEHWKIINFFRSFYFHFNTLPSFRILVNKMLKEFENKKCNSCYLFYLFPGGPMKQAVKISGLPKQERCL</sequence>
<comment type="subunit">
    <text evidence="4">Interacts with the TusBCD complex. Interacts with MnmA.</text>
</comment>
<dbReference type="Gene3D" id="1.10.10.370">
    <property type="entry name" value="DsrC-like protein, C-terminal domain"/>
    <property type="match status" value="1"/>
</dbReference>
<evidence type="ECO:0000256" key="2">
    <source>
        <dbReference type="ARBA" id="ARBA00022490"/>
    </source>
</evidence>
<dbReference type="GO" id="GO:0002143">
    <property type="term" value="P:tRNA wobble position uridine thiolation"/>
    <property type="evidence" value="ECO:0007669"/>
    <property type="project" value="TreeGrafter"/>
</dbReference>
<comment type="subcellular location">
    <subcellularLocation>
        <location evidence="1">Cytoplasm</location>
    </subcellularLocation>
</comment>
<comment type="similarity">
    <text evidence="5">Belongs to the dsrC/tusE family.</text>
</comment>
<dbReference type="PANTHER" id="PTHR37010">
    <property type="entry name" value="SULFURTRANSFERASE TUSE"/>
    <property type="match status" value="1"/>
</dbReference>